<dbReference type="AlphaFoldDB" id="A0A381QVZ8"/>
<dbReference type="InterPro" id="IPR012349">
    <property type="entry name" value="Split_barrel_FMN-bd"/>
</dbReference>
<evidence type="ECO:0000256" key="2">
    <source>
        <dbReference type="ARBA" id="ARBA00049106"/>
    </source>
</evidence>
<dbReference type="InterPro" id="IPR004378">
    <property type="entry name" value="F420H2_quin_Rdtase"/>
</dbReference>
<reference evidence="3" key="1">
    <citation type="submission" date="2018-05" db="EMBL/GenBank/DDBJ databases">
        <authorList>
            <person name="Lanie J.A."/>
            <person name="Ng W.-L."/>
            <person name="Kazmierczak K.M."/>
            <person name="Andrzejewski T.M."/>
            <person name="Davidsen T.M."/>
            <person name="Wayne K.J."/>
            <person name="Tettelin H."/>
            <person name="Glass J.I."/>
            <person name="Rusch D."/>
            <person name="Podicherti R."/>
            <person name="Tsui H.-C.T."/>
            <person name="Winkler M.E."/>
        </authorList>
    </citation>
    <scope>NUCLEOTIDE SEQUENCE</scope>
</reference>
<comment type="catalytic activity">
    <reaction evidence="2">
        <text>oxidized coenzyme F420-(gamma-L-Glu)(n) + a quinol + H(+) = reduced coenzyme F420-(gamma-L-Glu)(n) + a quinone</text>
        <dbReference type="Rhea" id="RHEA:39663"/>
        <dbReference type="Rhea" id="RHEA-COMP:12939"/>
        <dbReference type="Rhea" id="RHEA-COMP:14378"/>
        <dbReference type="ChEBI" id="CHEBI:15378"/>
        <dbReference type="ChEBI" id="CHEBI:24646"/>
        <dbReference type="ChEBI" id="CHEBI:132124"/>
        <dbReference type="ChEBI" id="CHEBI:133980"/>
        <dbReference type="ChEBI" id="CHEBI:139511"/>
    </reaction>
</comment>
<dbReference type="GO" id="GO:0070967">
    <property type="term" value="F:coenzyme F420 binding"/>
    <property type="evidence" value="ECO:0007669"/>
    <property type="project" value="TreeGrafter"/>
</dbReference>
<sequence length="159" mass="18302">MTKEAFSKEQAKRIKKVLGLVSSLNAFIYRASNGRLWSKWSGKYPIMVLSTVGRKTKKIRHIPLIKVMDNNQPILVASMGGAPIHPSWFFNVRDNPNIEVQIGPDKKNYQAIRASEKEKERLWPTICSFYSDYQVYQQRTQRNIPVFICKPIENGTSEA</sequence>
<comment type="similarity">
    <text evidence="1">Belongs to the F420H(2)-dependent quinone reductase family.</text>
</comment>
<name>A0A381QVZ8_9ZZZZ</name>
<gene>
    <name evidence="3" type="ORF">METZ01_LOCUS36456</name>
</gene>
<dbReference type="NCBIfam" id="TIGR00026">
    <property type="entry name" value="hi_GC_TIGR00026"/>
    <property type="match status" value="1"/>
</dbReference>
<organism evidence="3">
    <name type="scientific">marine metagenome</name>
    <dbReference type="NCBI Taxonomy" id="408172"/>
    <lineage>
        <taxon>unclassified sequences</taxon>
        <taxon>metagenomes</taxon>
        <taxon>ecological metagenomes</taxon>
    </lineage>
</organism>
<evidence type="ECO:0008006" key="4">
    <source>
        <dbReference type="Google" id="ProtNLM"/>
    </source>
</evidence>
<accession>A0A381QVZ8</accession>
<evidence type="ECO:0000313" key="3">
    <source>
        <dbReference type="EMBL" id="SUZ83602.1"/>
    </source>
</evidence>
<dbReference type="PANTHER" id="PTHR39428:SF3">
    <property type="entry name" value="DEAZAFLAVIN-DEPENDENT NITROREDUCTASE"/>
    <property type="match status" value="1"/>
</dbReference>
<dbReference type="GO" id="GO:0016491">
    <property type="term" value="F:oxidoreductase activity"/>
    <property type="evidence" value="ECO:0007669"/>
    <property type="project" value="InterPro"/>
</dbReference>
<proteinExistence type="inferred from homology"/>
<dbReference type="GO" id="GO:0005886">
    <property type="term" value="C:plasma membrane"/>
    <property type="evidence" value="ECO:0007669"/>
    <property type="project" value="TreeGrafter"/>
</dbReference>
<dbReference type="Pfam" id="PF04075">
    <property type="entry name" value="F420H2_quin_red"/>
    <property type="match status" value="1"/>
</dbReference>
<dbReference type="EMBL" id="UINC01001558">
    <property type="protein sequence ID" value="SUZ83602.1"/>
    <property type="molecule type" value="Genomic_DNA"/>
</dbReference>
<evidence type="ECO:0000256" key="1">
    <source>
        <dbReference type="ARBA" id="ARBA00008710"/>
    </source>
</evidence>
<protein>
    <recommendedName>
        <fullName evidence="4">Nitroreductase domain-containing protein</fullName>
    </recommendedName>
</protein>
<dbReference type="Gene3D" id="2.30.110.10">
    <property type="entry name" value="Electron Transport, Fmn-binding Protein, Chain A"/>
    <property type="match status" value="1"/>
</dbReference>
<dbReference type="PANTHER" id="PTHR39428">
    <property type="entry name" value="F420H(2)-DEPENDENT QUINONE REDUCTASE RV1261C"/>
    <property type="match status" value="1"/>
</dbReference>